<organism evidence="2 3">
    <name type="scientific">Citrobacter amalonaticus Y19</name>
    <dbReference type="NCBI Taxonomy" id="1261127"/>
    <lineage>
        <taxon>Bacteria</taxon>
        <taxon>Pseudomonadati</taxon>
        <taxon>Pseudomonadota</taxon>
        <taxon>Gammaproteobacteria</taxon>
        <taxon>Enterobacterales</taxon>
        <taxon>Enterobacteriaceae</taxon>
        <taxon>Citrobacter</taxon>
    </lineage>
</organism>
<evidence type="ECO:0000313" key="2">
    <source>
        <dbReference type="EMBL" id="AKE58404.1"/>
    </source>
</evidence>
<dbReference type="Proteomes" id="UP000034085">
    <property type="component" value="Chromosome"/>
</dbReference>
<feature type="transmembrane region" description="Helical" evidence="1">
    <location>
        <begin position="15"/>
        <end position="36"/>
    </location>
</feature>
<dbReference type="KEGG" id="cama:F384_04215"/>
<dbReference type="OrthoDB" id="280522at2"/>
<evidence type="ECO:0008006" key="4">
    <source>
        <dbReference type="Google" id="ProtNLM"/>
    </source>
</evidence>
<dbReference type="PATRIC" id="fig|1261127.3.peg.862"/>
<evidence type="ECO:0000256" key="1">
    <source>
        <dbReference type="SAM" id="Phobius"/>
    </source>
</evidence>
<keyword evidence="1" id="KW-1133">Transmembrane helix</keyword>
<keyword evidence="1" id="KW-0472">Membrane</keyword>
<protein>
    <recommendedName>
        <fullName evidence="4">DUF4282 domain-containing protein</fullName>
    </recommendedName>
</protein>
<keyword evidence="1" id="KW-0812">Transmembrane</keyword>
<dbReference type="Pfam" id="PF14110">
    <property type="entry name" value="DUF4282"/>
    <property type="match status" value="1"/>
</dbReference>
<sequence>MKVILGFDSLLTPKIMVFLYWIFMVLVVVGGVISIFNGQIIAGLLGTVFSLVGCRVMFELIMIAFKNNEYLRLIAQNANKSE</sequence>
<dbReference type="InterPro" id="IPR025557">
    <property type="entry name" value="DUF4282"/>
</dbReference>
<proteinExistence type="predicted"/>
<name>A0A0F6TU21_CITAM</name>
<evidence type="ECO:0000313" key="3">
    <source>
        <dbReference type="Proteomes" id="UP000034085"/>
    </source>
</evidence>
<accession>A0A0F6TU21</accession>
<dbReference type="HOGENOM" id="CLU_169571_1_0_6"/>
<dbReference type="EMBL" id="CP011132">
    <property type="protein sequence ID" value="AKE58404.1"/>
    <property type="molecule type" value="Genomic_DNA"/>
</dbReference>
<reference evidence="2 3" key="1">
    <citation type="journal article" date="2013" name="Appl. Microbiol. Biotechnol.">
        <title>Glycerol assimilation and production of 1,3-propanediol by Citrobacter amalonaticus Y19.</title>
        <authorList>
            <person name="Ainala S.K."/>
            <person name="Ashok S."/>
            <person name="Ko Y."/>
            <person name="Park S."/>
        </authorList>
    </citation>
    <scope>NUCLEOTIDE SEQUENCE [LARGE SCALE GENOMIC DNA]</scope>
    <source>
        <strain evidence="2 3">Y19</strain>
    </source>
</reference>
<feature type="transmembrane region" description="Helical" evidence="1">
    <location>
        <begin position="43"/>
        <end position="65"/>
    </location>
</feature>
<gene>
    <name evidence="2" type="ORF">F384_04215</name>
</gene>
<dbReference type="AlphaFoldDB" id="A0A0F6TU21"/>
<dbReference type="RefSeq" id="WP_046477876.1">
    <property type="nucleotide sequence ID" value="NZ_CP011132.1"/>
</dbReference>